<accession>X6N6Z7</accession>
<dbReference type="GO" id="GO:0051082">
    <property type="term" value="F:unfolded protein binding"/>
    <property type="evidence" value="ECO:0007669"/>
    <property type="project" value="InterPro"/>
</dbReference>
<dbReference type="InterPro" id="IPR027410">
    <property type="entry name" value="TCP-1-like_intermed_sf"/>
</dbReference>
<dbReference type="SUPFAM" id="SSF48592">
    <property type="entry name" value="GroEL equatorial domain-like"/>
    <property type="match status" value="1"/>
</dbReference>
<keyword evidence="3" id="KW-0963">Cytoplasm</keyword>
<evidence type="ECO:0000256" key="3">
    <source>
        <dbReference type="ARBA" id="ARBA00022490"/>
    </source>
</evidence>
<dbReference type="InterPro" id="IPR027409">
    <property type="entry name" value="GroEL-like_apical_dom_sf"/>
</dbReference>
<evidence type="ECO:0000256" key="5">
    <source>
        <dbReference type="ARBA" id="ARBA00022840"/>
    </source>
</evidence>
<keyword evidence="5 7" id="KW-0067">ATP-binding</keyword>
<keyword evidence="4 7" id="KW-0547">Nucleotide-binding</keyword>
<evidence type="ECO:0000256" key="4">
    <source>
        <dbReference type="ARBA" id="ARBA00022741"/>
    </source>
</evidence>
<gene>
    <name evidence="8" type="ORF">RFI_15392</name>
</gene>
<evidence type="ECO:0000256" key="7">
    <source>
        <dbReference type="RuleBase" id="RU004187"/>
    </source>
</evidence>
<dbReference type="PROSITE" id="PS00751">
    <property type="entry name" value="TCP1_2"/>
    <property type="match status" value="1"/>
</dbReference>
<dbReference type="AlphaFoldDB" id="X6N6Z7"/>
<comment type="caution">
    <text evidence="8">The sequence shown here is derived from an EMBL/GenBank/DDBJ whole genome shotgun (WGS) entry which is preliminary data.</text>
</comment>
<dbReference type="InterPro" id="IPR002194">
    <property type="entry name" value="Chaperonin_TCP-1_CS"/>
</dbReference>
<dbReference type="PROSITE" id="PS00995">
    <property type="entry name" value="TCP1_3"/>
    <property type="match status" value="1"/>
</dbReference>
<dbReference type="FunFam" id="1.10.560.10:FF:000058">
    <property type="entry name" value="T-complex protein 1 subunit zeta"/>
    <property type="match status" value="1"/>
</dbReference>
<dbReference type="SUPFAM" id="SSF54849">
    <property type="entry name" value="GroEL-intermediate domain like"/>
    <property type="match status" value="1"/>
</dbReference>
<name>X6N6Z7_RETFI</name>
<dbReference type="GO" id="GO:0005737">
    <property type="term" value="C:cytoplasm"/>
    <property type="evidence" value="ECO:0007669"/>
    <property type="project" value="UniProtKB-SubCell"/>
</dbReference>
<evidence type="ECO:0000256" key="1">
    <source>
        <dbReference type="ARBA" id="ARBA00004496"/>
    </source>
</evidence>
<dbReference type="GO" id="GO:0016887">
    <property type="term" value="F:ATP hydrolysis activity"/>
    <property type="evidence" value="ECO:0007669"/>
    <property type="project" value="InterPro"/>
</dbReference>
<dbReference type="InterPro" id="IPR017998">
    <property type="entry name" value="Chaperone_TCP-1"/>
</dbReference>
<dbReference type="EMBL" id="ASPP01011275">
    <property type="protein sequence ID" value="ETO21811.1"/>
    <property type="molecule type" value="Genomic_DNA"/>
</dbReference>
<sequence length="544" mass="60372">MPAVHEINPRADVISKHHALSANIAAAKGMMNVLKSNLGPNGTLKMLVGGAGQIKLTKDGNVLLKEMQIQHPTAALIARTAVAQDDVTGDGTTSVVVLAGELLRQAERYIAEGMHPRVIVEGIELARDEAVKYLEESAVTVMDEKTEEISRELLLQVARTSLRTKLSVELADHLTDIVVDAVLTIRDTKREDKGNAIDLHMVEIMVMEQHSEMDTQLIRGLVLDHGSRHPDMHKRVTNCFILTCNISLEWEKTEVNSAFYWKNAEQREQMVAAERKHTNDKVMKIIELKKKVSAESQKFTNFVVINEKGIDPISLDLLQREGIIGIRRAKRRNMERIPLACGGYAVNNENDLTPDCLGYAGLVYEHQLGDDKFTFIEDVKNPFSCTILIRGPNKHTIEQVKDAVRDGLRAVKNTFDDKRLVYGAGAFEAQAYSRLVEFKKNITGKKKIGVQVFADALLAIPRILASNAGHDEQDSLLKLLDAVENNKLAGLDLTTGDILSPKDAGIYDNFGVKKQLLHLSTVISNKLLLVDEIIRAGRSMGKKE</sequence>
<dbReference type="GO" id="GO:0005524">
    <property type="term" value="F:ATP binding"/>
    <property type="evidence" value="ECO:0007669"/>
    <property type="project" value="UniProtKB-KW"/>
</dbReference>
<dbReference type="Gene3D" id="3.50.7.10">
    <property type="entry name" value="GroEL"/>
    <property type="match status" value="1"/>
</dbReference>
<evidence type="ECO:0000313" key="9">
    <source>
        <dbReference type="Proteomes" id="UP000023152"/>
    </source>
</evidence>
<dbReference type="PANTHER" id="PTHR11353">
    <property type="entry name" value="CHAPERONIN"/>
    <property type="match status" value="1"/>
</dbReference>
<keyword evidence="6 7" id="KW-0143">Chaperone</keyword>
<dbReference type="InterPro" id="IPR002423">
    <property type="entry name" value="Cpn60/GroEL/TCP-1"/>
</dbReference>
<dbReference type="InterPro" id="IPR027413">
    <property type="entry name" value="GROEL-like_equatorial_sf"/>
</dbReference>
<dbReference type="Proteomes" id="UP000023152">
    <property type="component" value="Unassembled WGS sequence"/>
</dbReference>
<dbReference type="PRINTS" id="PR00304">
    <property type="entry name" value="TCOMPLEXTCP1"/>
</dbReference>
<reference evidence="8 9" key="1">
    <citation type="journal article" date="2013" name="Curr. Biol.">
        <title>The Genome of the Foraminiferan Reticulomyxa filosa.</title>
        <authorList>
            <person name="Glockner G."/>
            <person name="Hulsmann N."/>
            <person name="Schleicher M."/>
            <person name="Noegel A.A."/>
            <person name="Eichinger L."/>
            <person name="Gallinger C."/>
            <person name="Pawlowski J."/>
            <person name="Sierra R."/>
            <person name="Euteneuer U."/>
            <person name="Pillet L."/>
            <person name="Moustafa A."/>
            <person name="Platzer M."/>
            <person name="Groth M."/>
            <person name="Szafranski K."/>
            <person name="Schliwa M."/>
        </authorList>
    </citation>
    <scope>NUCLEOTIDE SEQUENCE [LARGE SCALE GENOMIC DNA]</scope>
</reference>
<dbReference type="InterPro" id="IPR012722">
    <property type="entry name" value="Chap_CCT_zeta"/>
</dbReference>
<evidence type="ECO:0000256" key="2">
    <source>
        <dbReference type="ARBA" id="ARBA00008020"/>
    </source>
</evidence>
<dbReference type="FunFam" id="3.30.260.10:FF:000017">
    <property type="entry name" value="T-complex protein 1 subunit zeta"/>
    <property type="match status" value="1"/>
</dbReference>
<dbReference type="OMA" id="LHPRIMT"/>
<comment type="subcellular location">
    <subcellularLocation>
        <location evidence="1">Cytoplasm</location>
    </subcellularLocation>
</comment>
<keyword evidence="9" id="KW-1185">Reference proteome</keyword>
<dbReference type="FunFam" id="3.50.7.10:FF:000004">
    <property type="entry name" value="T-complex protein 1 subunit zeta"/>
    <property type="match status" value="1"/>
</dbReference>
<protein>
    <submittedName>
        <fullName evidence="8">Chaperonin containing t-complex protein 1, zeta subunit, tcpz</fullName>
    </submittedName>
</protein>
<dbReference type="Gene3D" id="3.30.260.10">
    <property type="entry name" value="TCP-1-like chaperonin intermediate domain"/>
    <property type="match status" value="1"/>
</dbReference>
<organism evidence="8 9">
    <name type="scientific">Reticulomyxa filosa</name>
    <dbReference type="NCBI Taxonomy" id="46433"/>
    <lineage>
        <taxon>Eukaryota</taxon>
        <taxon>Sar</taxon>
        <taxon>Rhizaria</taxon>
        <taxon>Retaria</taxon>
        <taxon>Foraminifera</taxon>
        <taxon>Monothalamids</taxon>
        <taxon>Reticulomyxidae</taxon>
        <taxon>Reticulomyxa</taxon>
    </lineage>
</organism>
<proteinExistence type="inferred from homology"/>
<evidence type="ECO:0000313" key="8">
    <source>
        <dbReference type="EMBL" id="ETO21811.1"/>
    </source>
</evidence>
<comment type="similarity">
    <text evidence="2 7">Belongs to the TCP-1 chaperonin family.</text>
</comment>
<dbReference type="Pfam" id="PF00118">
    <property type="entry name" value="Cpn60_TCP1"/>
    <property type="match status" value="1"/>
</dbReference>
<dbReference type="PROSITE" id="PS00750">
    <property type="entry name" value="TCP1_1"/>
    <property type="match status" value="1"/>
</dbReference>
<dbReference type="Gene3D" id="1.10.560.10">
    <property type="entry name" value="GroEL-like equatorial domain"/>
    <property type="match status" value="1"/>
</dbReference>
<dbReference type="SUPFAM" id="SSF52029">
    <property type="entry name" value="GroEL apical domain-like"/>
    <property type="match status" value="1"/>
</dbReference>
<evidence type="ECO:0000256" key="6">
    <source>
        <dbReference type="ARBA" id="ARBA00023186"/>
    </source>
</evidence>
<dbReference type="OrthoDB" id="10052040at2759"/>
<dbReference type="GO" id="GO:0140662">
    <property type="term" value="F:ATP-dependent protein folding chaperone"/>
    <property type="evidence" value="ECO:0007669"/>
    <property type="project" value="InterPro"/>
</dbReference>
<dbReference type="NCBIfam" id="TIGR02347">
    <property type="entry name" value="chap_CCT_zeta"/>
    <property type="match status" value="1"/>
</dbReference>
<dbReference type="CDD" id="cd03342">
    <property type="entry name" value="TCP1_zeta"/>
    <property type="match status" value="1"/>
</dbReference>